<dbReference type="RefSeq" id="WP_145201255.1">
    <property type="nucleotide sequence ID" value="NZ_CP036267.1"/>
</dbReference>
<organism evidence="1 2">
    <name type="scientific">Thalassoglobus polymorphus</name>
    <dbReference type="NCBI Taxonomy" id="2527994"/>
    <lineage>
        <taxon>Bacteria</taxon>
        <taxon>Pseudomonadati</taxon>
        <taxon>Planctomycetota</taxon>
        <taxon>Planctomycetia</taxon>
        <taxon>Planctomycetales</taxon>
        <taxon>Planctomycetaceae</taxon>
        <taxon>Thalassoglobus</taxon>
    </lineage>
</organism>
<protein>
    <submittedName>
        <fullName evidence="1">Uncharacterized protein</fullName>
    </submittedName>
</protein>
<dbReference type="EMBL" id="CP036267">
    <property type="protein sequence ID" value="QDT34011.1"/>
    <property type="molecule type" value="Genomic_DNA"/>
</dbReference>
<accession>A0A517QQU9</accession>
<evidence type="ECO:0000313" key="2">
    <source>
        <dbReference type="Proteomes" id="UP000315724"/>
    </source>
</evidence>
<reference evidence="1 2" key="1">
    <citation type="submission" date="2019-02" db="EMBL/GenBank/DDBJ databases">
        <title>Deep-cultivation of Planctomycetes and their phenomic and genomic characterization uncovers novel biology.</title>
        <authorList>
            <person name="Wiegand S."/>
            <person name="Jogler M."/>
            <person name="Boedeker C."/>
            <person name="Pinto D."/>
            <person name="Vollmers J."/>
            <person name="Rivas-Marin E."/>
            <person name="Kohn T."/>
            <person name="Peeters S.H."/>
            <person name="Heuer A."/>
            <person name="Rast P."/>
            <person name="Oberbeckmann S."/>
            <person name="Bunk B."/>
            <person name="Jeske O."/>
            <person name="Meyerdierks A."/>
            <person name="Storesund J.E."/>
            <person name="Kallscheuer N."/>
            <person name="Luecker S."/>
            <person name="Lage O.M."/>
            <person name="Pohl T."/>
            <person name="Merkel B.J."/>
            <person name="Hornburger P."/>
            <person name="Mueller R.-W."/>
            <person name="Bruemmer F."/>
            <person name="Labrenz M."/>
            <person name="Spormann A.M."/>
            <person name="Op den Camp H."/>
            <person name="Overmann J."/>
            <person name="Amann R."/>
            <person name="Jetten M.S.M."/>
            <person name="Mascher T."/>
            <person name="Medema M.H."/>
            <person name="Devos D.P."/>
            <person name="Kaster A.-K."/>
            <person name="Ovreas L."/>
            <person name="Rohde M."/>
            <person name="Galperin M.Y."/>
            <person name="Jogler C."/>
        </authorList>
    </citation>
    <scope>NUCLEOTIDE SEQUENCE [LARGE SCALE GENOMIC DNA]</scope>
    <source>
        <strain evidence="1 2">Mal48</strain>
    </source>
</reference>
<dbReference type="OrthoDB" id="287168at2"/>
<gene>
    <name evidence="1" type="ORF">Mal48_32680</name>
</gene>
<sequence length="101" mass="11460">MTRELYRYEFQPDVPLEEVEASLLLAVLATESLHGESQVRLDASHYLDPDRRACVIDAGTPVGRDVNRLFVGFLRREFGEDAFQVARVDSTHQPEPQEICA</sequence>
<dbReference type="AlphaFoldDB" id="A0A517QQU9"/>
<name>A0A517QQU9_9PLAN</name>
<dbReference type="KEGG" id="tpol:Mal48_32680"/>
<keyword evidence="2" id="KW-1185">Reference proteome</keyword>
<proteinExistence type="predicted"/>
<dbReference type="Proteomes" id="UP000315724">
    <property type="component" value="Chromosome"/>
</dbReference>
<evidence type="ECO:0000313" key="1">
    <source>
        <dbReference type="EMBL" id="QDT34011.1"/>
    </source>
</evidence>